<name>A0A166MC85_9AGAM</name>
<dbReference type="Proteomes" id="UP000076532">
    <property type="component" value="Unassembled WGS sequence"/>
</dbReference>
<feature type="region of interest" description="Disordered" evidence="1">
    <location>
        <begin position="63"/>
        <end position="146"/>
    </location>
</feature>
<sequence>MLFFQKFSISRLPSDWPAYHNKCNNSRCHYPNAPQYIADRYLCGGRLNGAYCGGTVTVTSATARKATRQRRVEEDRKMKHDEKARQMRREEARRLWGQNGSRSQNPRVAIGRARPLSQSQRNCNVKSGKLIRRPQGYQKGDSFLEL</sequence>
<dbReference type="AlphaFoldDB" id="A0A166MC85"/>
<reference evidence="2 3" key="1">
    <citation type="journal article" date="2016" name="Mol. Biol. Evol.">
        <title>Comparative Genomics of Early-Diverging Mushroom-Forming Fungi Provides Insights into the Origins of Lignocellulose Decay Capabilities.</title>
        <authorList>
            <person name="Nagy L.G."/>
            <person name="Riley R."/>
            <person name="Tritt A."/>
            <person name="Adam C."/>
            <person name="Daum C."/>
            <person name="Floudas D."/>
            <person name="Sun H."/>
            <person name="Yadav J.S."/>
            <person name="Pangilinan J."/>
            <person name="Larsson K.H."/>
            <person name="Matsuura K."/>
            <person name="Barry K."/>
            <person name="Labutti K."/>
            <person name="Kuo R."/>
            <person name="Ohm R.A."/>
            <person name="Bhattacharya S.S."/>
            <person name="Shirouzu T."/>
            <person name="Yoshinaga Y."/>
            <person name="Martin F.M."/>
            <person name="Grigoriev I.V."/>
            <person name="Hibbett D.S."/>
        </authorList>
    </citation>
    <scope>NUCLEOTIDE SEQUENCE [LARGE SCALE GENOMIC DNA]</scope>
    <source>
        <strain evidence="2 3">CBS 109695</strain>
    </source>
</reference>
<organism evidence="2 3">
    <name type="scientific">Athelia psychrophila</name>
    <dbReference type="NCBI Taxonomy" id="1759441"/>
    <lineage>
        <taxon>Eukaryota</taxon>
        <taxon>Fungi</taxon>
        <taxon>Dikarya</taxon>
        <taxon>Basidiomycota</taxon>
        <taxon>Agaricomycotina</taxon>
        <taxon>Agaricomycetes</taxon>
        <taxon>Agaricomycetidae</taxon>
        <taxon>Atheliales</taxon>
        <taxon>Atheliaceae</taxon>
        <taxon>Athelia</taxon>
    </lineage>
</organism>
<dbReference type="EMBL" id="KV417530">
    <property type="protein sequence ID" value="KZP23849.1"/>
    <property type="molecule type" value="Genomic_DNA"/>
</dbReference>
<keyword evidence="3" id="KW-1185">Reference proteome</keyword>
<evidence type="ECO:0000256" key="1">
    <source>
        <dbReference type="SAM" id="MobiDB-lite"/>
    </source>
</evidence>
<dbReference type="OrthoDB" id="2621733at2759"/>
<gene>
    <name evidence="2" type="ORF">FIBSPDRAFT_930335</name>
</gene>
<evidence type="ECO:0000313" key="3">
    <source>
        <dbReference type="Proteomes" id="UP000076532"/>
    </source>
</evidence>
<evidence type="ECO:0000313" key="2">
    <source>
        <dbReference type="EMBL" id="KZP23849.1"/>
    </source>
</evidence>
<accession>A0A166MC85</accession>
<proteinExistence type="predicted"/>
<feature type="compositionally biased region" description="Polar residues" evidence="1">
    <location>
        <begin position="116"/>
        <end position="125"/>
    </location>
</feature>
<protein>
    <submittedName>
        <fullName evidence="2">Uncharacterized protein</fullName>
    </submittedName>
</protein>
<feature type="compositionally biased region" description="Basic and acidic residues" evidence="1">
    <location>
        <begin position="70"/>
        <end position="94"/>
    </location>
</feature>